<dbReference type="EMBL" id="JAHQIW010002976">
    <property type="protein sequence ID" value="KAJ1356952.1"/>
    <property type="molecule type" value="Genomic_DNA"/>
</dbReference>
<reference evidence="4" key="1">
    <citation type="submission" date="2021-06" db="EMBL/GenBank/DDBJ databases">
        <title>Parelaphostrongylus tenuis whole genome reference sequence.</title>
        <authorList>
            <person name="Garwood T.J."/>
            <person name="Larsen P.A."/>
            <person name="Fountain-Jones N.M."/>
            <person name="Garbe J.R."/>
            <person name="Macchietto M.G."/>
            <person name="Kania S.A."/>
            <person name="Gerhold R.W."/>
            <person name="Richards J.E."/>
            <person name="Wolf T.M."/>
        </authorList>
    </citation>
    <scope>NUCLEOTIDE SEQUENCE</scope>
    <source>
        <strain evidence="4">MNPRO001-30</strain>
        <tissue evidence="4">Meninges</tissue>
    </source>
</reference>
<dbReference type="InterPro" id="IPR039761">
    <property type="entry name" value="Bms1/Tsr1"/>
</dbReference>
<protein>
    <recommendedName>
        <fullName evidence="2">Pre-rRNA-processing protein TSR1 homolog</fullName>
    </recommendedName>
</protein>
<evidence type="ECO:0000313" key="4">
    <source>
        <dbReference type="EMBL" id="KAJ1356952.1"/>
    </source>
</evidence>
<dbReference type="AlphaFoldDB" id="A0AAD5QNN2"/>
<dbReference type="SMART" id="SM01362">
    <property type="entry name" value="DUF663"/>
    <property type="match status" value="1"/>
</dbReference>
<dbReference type="GO" id="GO:0030688">
    <property type="term" value="C:preribosome, small subunit precursor"/>
    <property type="evidence" value="ECO:0007669"/>
    <property type="project" value="TreeGrafter"/>
</dbReference>
<keyword evidence="5" id="KW-1185">Reference proteome</keyword>
<organism evidence="4 5">
    <name type="scientific">Parelaphostrongylus tenuis</name>
    <name type="common">Meningeal worm</name>
    <dbReference type="NCBI Taxonomy" id="148309"/>
    <lineage>
        <taxon>Eukaryota</taxon>
        <taxon>Metazoa</taxon>
        <taxon>Ecdysozoa</taxon>
        <taxon>Nematoda</taxon>
        <taxon>Chromadorea</taxon>
        <taxon>Rhabditida</taxon>
        <taxon>Rhabditina</taxon>
        <taxon>Rhabditomorpha</taxon>
        <taxon>Strongyloidea</taxon>
        <taxon>Metastrongylidae</taxon>
        <taxon>Parelaphostrongylus</taxon>
    </lineage>
</organism>
<dbReference type="InterPro" id="IPR007034">
    <property type="entry name" value="BMS1_TSR1_C"/>
</dbReference>
<dbReference type="PANTHER" id="PTHR12858">
    <property type="entry name" value="RIBOSOME BIOGENESIS PROTEIN"/>
    <property type="match status" value="1"/>
</dbReference>
<dbReference type="GO" id="GO:0000462">
    <property type="term" value="P:maturation of SSU-rRNA from tricistronic rRNA transcript (SSU-rRNA, 5.8S rRNA, LSU-rRNA)"/>
    <property type="evidence" value="ECO:0007669"/>
    <property type="project" value="TreeGrafter"/>
</dbReference>
<dbReference type="Proteomes" id="UP001196413">
    <property type="component" value="Unassembled WGS sequence"/>
</dbReference>
<dbReference type="GO" id="GO:0005525">
    <property type="term" value="F:GTP binding"/>
    <property type="evidence" value="ECO:0007669"/>
    <property type="project" value="TreeGrafter"/>
</dbReference>
<dbReference type="PANTHER" id="PTHR12858:SF1">
    <property type="entry name" value="PRE-RRNA-PROCESSING PROTEIN TSR1 HOMOLOG"/>
    <property type="match status" value="1"/>
</dbReference>
<evidence type="ECO:0000259" key="3">
    <source>
        <dbReference type="SMART" id="SM01362"/>
    </source>
</evidence>
<evidence type="ECO:0000256" key="2">
    <source>
        <dbReference type="ARBA" id="ARBA00040070"/>
    </source>
</evidence>
<name>A0AAD5QNN2_PARTN</name>
<dbReference type="GO" id="GO:0000479">
    <property type="term" value="P:endonucleolytic cleavage of tricistronic rRNA transcript (SSU-rRNA, 5.8S rRNA, LSU-rRNA)"/>
    <property type="evidence" value="ECO:0007669"/>
    <property type="project" value="TreeGrafter"/>
</dbReference>
<dbReference type="Pfam" id="PF04950">
    <property type="entry name" value="RIBIOP_C"/>
    <property type="match status" value="1"/>
</dbReference>
<dbReference type="GO" id="GO:0034511">
    <property type="term" value="F:U3 snoRNA binding"/>
    <property type="evidence" value="ECO:0007669"/>
    <property type="project" value="TreeGrafter"/>
</dbReference>
<gene>
    <name evidence="4" type="ORF">KIN20_014941</name>
</gene>
<feature type="domain" description="Ribosome biogenesis protein BMS1/TSR1 C-terminal" evidence="3">
    <location>
        <begin position="5"/>
        <end position="184"/>
    </location>
</feature>
<comment type="function">
    <text evidence="1">Required during maturation of the 40S ribosomal subunit in the nucleolus.</text>
</comment>
<accession>A0AAD5QNN2</accession>
<comment type="caution">
    <text evidence="4">The sequence shown here is derived from an EMBL/GenBank/DDBJ whole genome shotgun (WGS) entry which is preliminary data.</text>
</comment>
<proteinExistence type="predicted"/>
<evidence type="ECO:0000313" key="5">
    <source>
        <dbReference type="Proteomes" id="UP001196413"/>
    </source>
</evidence>
<dbReference type="GO" id="GO:0003924">
    <property type="term" value="F:GTPase activity"/>
    <property type="evidence" value="ECO:0007669"/>
    <property type="project" value="TreeGrafter"/>
</dbReference>
<evidence type="ECO:0000256" key="1">
    <source>
        <dbReference type="ARBA" id="ARBA00037087"/>
    </source>
</evidence>
<sequence length="194" mass="22630">MKVREKLLHDLGAARKELFAYLLEFGQLVGQHVTLQIGRVPVSLAQQWDQSAPMVLHQLLPHEQRMSVINLLIRRHPSCTVPIMNKQEFVATGSVLDVNPDRIVLERIVLSGHPFKINKRSVVCRYMFFHREDIEWFKPVELYTPSGRRGYIKEQLGTHGHMKCRFDKQLNAADSVMMSLCKRVFPKWTYKLHL</sequence>